<feature type="non-terminal residue" evidence="1">
    <location>
        <position position="1"/>
    </location>
</feature>
<protein>
    <submittedName>
        <fullName evidence="1">1509_t:CDS:1</fullName>
    </submittedName>
</protein>
<accession>A0ACA9SSX1</accession>
<reference evidence="1" key="1">
    <citation type="submission" date="2021-06" db="EMBL/GenBank/DDBJ databases">
        <authorList>
            <person name="Kallberg Y."/>
            <person name="Tangrot J."/>
            <person name="Rosling A."/>
        </authorList>
    </citation>
    <scope>NUCLEOTIDE SEQUENCE</scope>
    <source>
        <strain evidence="1">MA461A</strain>
    </source>
</reference>
<dbReference type="EMBL" id="CAJVQC010159496">
    <property type="protein sequence ID" value="CAG8848157.1"/>
    <property type="molecule type" value="Genomic_DNA"/>
</dbReference>
<gene>
    <name evidence="1" type="ORF">RPERSI_LOCUS34978</name>
</gene>
<organism evidence="1 2">
    <name type="scientific">Racocetra persica</name>
    <dbReference type="NCBI Taxonomy" id="160502"/>
    <lineage>
        <taxon>Eukaryota</taxon>
        <taxon>Fungi</taxon>
        <taxon>Fungi incertae sedis</taxon>
        <taxon>Mucoromycota</taxon>
        <taxon>Glomeromycotina</taxon>
        <taxon>Glomeromycetes</taxon>
        <taxon>Diversisporales</taxon>
        <taxon>Gigasporaceae</taxon>
        <taxon>Racocetra</taxon>
    </lineage>
</organism>
<proteinExistence type="predicted"/>
<dbReference type="Proteomes" id="UP000789920">
    <property type="component" value="Unassembled WGS sequence"/>
</dbReference>
<keyword evidence="2" id="KW-1185">Reference proteome</keyword>
<comment type="caution">
    <text evidence="1">The sequence shown here is derived from an EMBL/GenBank/DDBJ whole genome shotgun (WGS) entry which is preliminary data.</text>
</comment>
<name>A0ACA9SSX1_9GLOM</name>
<evidence type="ECO:0000313" key="1">
    <source>
        <dbReference type="EMBL" id="CAG8848157.1"/>
    </source>
</evidence>
<evidence type="ECO:0000313" key="2">
    <source>
        <dbReference type="Proteomes" id="UP000789920"/>
    </source>
</evidence>
<sequence length="58" mass="6513">SPLEVILPLQNKNNALFSQLNHSRISGSKKESVMHPILILSKTALQTSVNETKYNCYL</sequence>